<comment type="function">
    <text evidence="5">Subunit of the peripheral V1 complex of vacuolar ATPase. Subunit C is necessary for the assembly of the catalytic sector of the enzyme and is likely to have a specific function in its catalytic activity. V-ATPase is responsible for acidifying a variety of intracellular compartments in eukaryotic cells.</text>
</comment>
<dbReference type="Proteomes" id="UP000236333">
    <property type="component" value="Unassembled WGS sequence"/>
</dbReference>
<dbReference type="FunFam" id="3.30.70.100:FF:000002">
    <property type="entry name" value="V-type proton ATPase subunit C"/>
    <property type="match status" value="1"/>
</dbReference>
<dbReference type="PANTHER" id="PTHR10137:SF0">
    <property type="entry name" value="V-TYPE PROTON ATPASE SUBUNIT C"/>
    <property type="match status" value="1"/>
</dbReference>
<organism evidence="7 8">
    <name type="scientific">Tetrabaena socialis</name>
    <dbReference type="NCBI Taxonomy" id="47790"/>
    <lineage>
        <taxon>Eukaryota</taxon>
        <taxon>Viridiplantae</taxon>
        <taxon>Chlorophyta</taxon>
        <taxon>core chlorophytes</taxon>
        <taxon>Chlorophyceae</taxon>
        <taxon>CS clade</taxon>
        <taxon>Chlamydomonadales</taxon>
        <taxon>Tetrabaenaceae</taxon>
        <taxon>Tetrabaena</taxon>
    </lineage>
</organism>
<evidence type="ECO:0000256" key="4">
    <source>
        <dbReference type="ARBA" id="ARBA00023065"/>
    </source>
</evidence>
<evidence type="ECO:0000256" key="5">
    <source>
        <dbReference type="ARBA" id="ARBA00025445"/>
    </source>
</evidence>
<proteinExistence type="inferred from homology"/>
<dbReference type="Gene3D" id="3.30.70.100">
    <property type="match status" value="1"/>
</dbReference>
<gene>
    <name evidence="7" type="ORF">TSOC_008394</name>
</gene>
<comment type="similarity">
    <text evidence="1 6">Belongs to the V-ATPase C subunit family.</text>
</comment>
<evidence type="ECO:0000313" key="7">
    <source>
        <dbReference type="EMBL" id="PNH05357.1"/>
    </source>
</evidence>
<evidence type="ECO:0000256" key="6">
    <source>
        <dbReference type="RuleBase" id="RU364010"/>
    </source>
</evidence>
<dbReference type="EMBL" id="PGGS01000312">
    <property type="protein sequence ID" value="PNH05357.1"/>
    <property type="molecule type" value="Genomic_DNA"/>
</dbReference>
<reference evidence="7 8" key="1">
    <citation type="journal article" date="2017" name="Mol. Biol. Evol.">
        <title>The 4-celled Tetrabaena socialis nuclear genome reveals the essential components for genetic control of cell number at the origin of multicellularity in the volvocine lineage.</title>
        <authorList>
            <person name="Featherston J."/>
            <person name="Arakaki Y."/>
            <person name="Hanschen E.R."/>
            <person name="Ferris P.J."/>
            <person name="Michod R.E."/>
            <person name="Olson B.J.S.C."/>
            <person name="Nozaki H."/>
            <person name="Durand P.M."/>
        </authorList>
    </citation>
    <scope>NUCLEOTIDE SEQUENCE [LARGE SCALE GENOMIC DNA]</scope>
    <source>
        <strain evidence="7 8">NIES-571</strain>
    </source>
</reference>
<dbReference type="InterPro" id="IPR004907">
    <property type="entry name" value="ATPase_V1-cplx_csu"/>
</dbReference>
<evidence type="ECO:0000256" key="3">
    <source>
        <dbReference type="ARBA" id="ARBA00022781"/>
    </source>
</evidence>
<protein>
    <recommendedName>
        <fullName evidence="6">V-type proton ATPase subunit C</fullName>
    </recommendedName>
</protein>
<keyword evidence="3 6" id="KW-0375">Hydrogen ion transport</keyword>
<sequence>MFWLISLQLPNKRKDAIWELLQEKTSASALGSNYKLDVPDLRIGTLDSLMALSDELSKTSNMMEAVVTKVKRQVNDAGGAKALASLKVEGATTEAYVQRFKWDEAKFPARRPLKETVEKMTELVGRVEDDLKIKSSEYNNLKSQLGQITRKAQGSLAVRDVSLVVKPHQVISTDHLTTLFVIVSKFAAKDWEESYEKMCNFIVPRSSQMIAEDNEYVLMTVVLFKKVVDEFKAIARTKGYQVRDYHAPAEGADVSAAQTEQLRRDVEHKKVALEHWSKTAYGEAFSGYMHVLVLRLFVESILRYGLPPSFQAAVVRPQEKAENKLRAELEKTFGGGKAQYWKDDGSNLGAGLVGDTELYPYVSLTLNTEYSA</sequence>
<evidence type="ECO:0000256" key="1">
    <source>
        <dbReference type="ARBA" id="ARBA00006138"/>
    </source>
</evidence>
<dbReference type="PANTHER" id="PTHR10137">
    <property type="entry name" value="V-TYPE PROTON ATPASE SUBUNIT C"/>
    <property type="match status" value="1"/>
</dbReference>
<comment type="subunit">
    <text evidence="6">V-ATPase is a heteromultimeric enzyme composed of a peripheral catalytic V1 complex (components A to H) attached to an integral membrane V0 proton pore complex.</text>
</comment>
<dbReference type="AlphaFoldDB" id="A0A2J7ZYL2"/>
<dbReference type="OrthoDB" id="6605928at2759"/>
<dbReference type="Gene3D" id="3.30.70.1180">
    <property type="entry name" value="Vacuolar atp synthase subunit c, domain 1"/>
    <property type="match status" value="1"/>
</dbReference>
<dbReference type="CDD" id="cd14785">
    <property type="entry name" value="V-ATPase_C"/>
    <property type="match status" value="1"/>
</dbReference>
<dbReference type="SUPFAM" id="SSF118203">
    <property type="entry name" value="Vacuolar ATP synthase subunit C"/>
    <property type="match status" value="1"/>
</dbReference>
<evidence type="ECO:0000313" key="8">
    <source>
        <dbReference type="Proteomes" id="UP000236333"/>
    </source>
</evidence>
<evidence type="ECO:0000256" key="2">
    <source>
        <dbReference type="ARBA" id="ARBA00022448"/>
    </source>
</evidence>
<comment type="function">
    <text evidence="6">Subunit of the V1 complex of vacuolar(H+)-ATPase (V-ATPase), a multisubunit enzyme composed of a peripheral complex (V1) that hydrolyzes ATP and a membrane integral complex (V0) that translocates protons. V-ATPase is responsible for acidifying and maintaining the pH of intracellular compartments and in some cell types, is targeted to the plasma membrane, where it is responsible for acidifying the extracellular environment. Subunit C is necessary for the assembly of the catalytic sector of the enzyme and is likely to have a specific function in its catalytic activity.</text>
</comment>
<dbReference type="InterPro" id="IPR036132">
    <property type="entry name" value="Vac_ATP_synth_c_sf"/>
</dbReference>
<keyword evidence="2 6" id="KW-0813">Transport</keyword>
<dbReference type="Gene3D" id="1.20.1460.10">
    <property type="entry name" value="subunit c (vma5p) of the yeast v-atpase, domain 2"/>
    <property type="match status" value="1"/>
</dbReference>
<dbReference type="GO" id="GO:0000221">
    <property type="term" value="C:vacuolar proton-transporting V-type ATPase, V1 domain"/>
    <property type="evidence" value="ECO:0007669"/>
    <property type="project" value="TreeGrafter"/>
</dbReference>
<comment type="caution">
    <text evidence="7">The sequence shown here is derived from an EMBL/GenBank/DDBJ whole genome shotgun (WGS) entry which is preliminary data.</text>
</comment>
<accession>A0A2J7ZYL2</accession>
<keyword evidence="8" id="KW-1185">Reference proteome</keyword>
<dbReference type="GO" id="GO:0046961">
    <property type="term" value="F:proton-transporting ATPase activity, rotational mechanism"/>
    <property type="evidence" value="ECO:0007669"/>
    <property type="project" value="InterPro"/>
</dbReference>
<name>A0A2J7ZYL2_9CHLO</name>
<dbReference type="Pfam" id="PF03223">
    <property type="entry name" value="V-ATPase_C"/>
    <property type="match status" value="1"/>
</dbReference>
<keyword evidence="4 6" id="KW-0406">Ion transport</keyword>